<dbReference type="PROSITE" id="PS50931">
    <property type="entry name" value="HTH_LYSR"/>
    <property type="match status" value="1"/>
</dbReference>
<feature type="domain" description="HTH lysR-type" evidence="7">
    <location>
        <begin position="7"/>
        <end position="66"/>
    </location>
</feature>
<dbReference type="EMBL" id="VENJ01000017">
    <property type="protein sequence ID" value="MTJ05205.1"/>
    <property type="molecule type" value="Genomic_DNA"/>
</dbReference>
<dbReference type="AlphaFoldDB" id="A0A7C9HCF9"/>
<evidence type="ECO:0000256" key="5">
    <source>
        <dbReference type="ARBA" id="ARBA00039279"/>
    </source>
</evidence>
<proteinExistence type="inferred from homology"/>
<dbReference type="InterPro" id="IPR000847">
    <property type="entry name" value="LysR_HTH_N"/>
</dbReference>
<dbReference type="Pfam" id="PF03466">
    <property type="entry name" value="LysR_substrate"/>
    <property type="match status" value="1"/>
</dbReference>
<reference evidence="8 9" key="1">
    <citation type="submission" date="2019-06" db="EMBL/GenBank/DDBJ databases">
        <title>Enrichment of Autotrophic Halophilic Microorganisms from Red Sea Brine Pool Using Microbial Electrosynthesis System.</title>
        <authorList>
            <person name="Alqahtani M.F."/>
            <person name="Bajracharya S."/>
            <person name="Katuri K.P."/>
            <person name="Ali M."/>
            <person name="Saikaly P.E."/>
        </authorList>
    </citation>
    <scope>NUCLEOTIDE SEQUENCE [LARGE SCALE GENOMIC DNA]</scope>
    <source>
        <strain evidence="8">MES6</strain>
    </source>
</reference>
<dbReference type="Pfam" id="PF00126">
    <property type="entry name" value="HTH_1"/>
    <property type="match status" value="1"/>
</dbReference>
<comment type="similarity">
    <text evidence="1">Belongs to the LysR transcriptional regulatory family.</text>
</comment>
<keyword evidence="4" id="KW-0804">Transcription</keyword>
<evidence type="ECO:0000256" key="2">
    <source>
        <dbReference type="ARBA" id="ARBA00023015"/>
    </source>
</evidence>
<dbReference type="SUPFAM" id="SSF53850">
    <property type="entry name" value="Periplasmic binding protein-like II"/>
    <property type="match status" value="1"/>
</dbReference>
<dbReference type="PANTHER" id="PTHR30126:SF5">
    <property type="entry name" value="HTH-TYPE TRANSCRIPTIONAL ACTIVATOR CMPR"/>
    <property type="match status" value="1"/>
</dbReference>
<dbReference type="Gene3D" id="3.40.190.10">
    <property type="entry name" value="Periplasmic binding protein-like II"/>
    <property type="match status" value="2"/>
</dbReference>
<dbReference type="RefSeq" id="WP_273250031.1">
    <property type="nucleotide sequence ID" value="NZ_VENJ01000017.1"/>
</dbReference>
<accession>A0A7C9HCF9</accession>
<sequence length="313" mass="33511">MSWLETITLKQLRALLAVERHGSISAAAEALHLTPPAVHSQIKALEGALEVSVLSRTADSAGSRVTPEGQIVLEAALRMEVALGQVDRQIAAMRRGQTGSVTLGVVSTAKYFAPRLVKTLGTLCPDVEIVLHVGNRDAVIEGLERLSFDLAIMGRPPRQPMVEAHPIGDHPHAILAPPDHPLAARSALSGADLTEETFLSREVGSGTRILMTRYLDRLGEGQVFRTVEMGSNETIKQAVMAGLGIAFLSLHTATAELQHGQLVMLDAPQLPIMRHWFLVRPVDASARPATARVAEAIQGLKGAFLPITGRGDV</sequence>
<evidence type="ECO:0000256" key="6">
    <source>
        <dbReference type="ARBA" id="ARBA00043141"/>
    </source>
</evidence>
<evidence type="ECO:0000256" key="1">
    <source>
        <dbReference type="ARBA" id="ARBA00009437"/>
    </source>
</evidence>
<dbReference type="GO" id="GO:0003700">
    <property type="term" value="F:DNA-binding transcription factor activity"/>
    <property type="evidence" value="ECO:0007669"/>
    <property type="project" value="InterPro"/>
</dbReference>
<evidence type="ECO:0000256" key="4">
    <source>
        <dbReference type="ARBA" id="ARBA00023163"/>
    </source>
</evidence>
<comment type="caution">
    <text evidence="8">The sequence shown here is derived from an EMBL/GenBank/DDBJ whole genome shotgun (WGS) entry which is preliminary data.</text>
</comment>
<dbReference type="GO" id="GO:0000976">
    <property type="term" value="F:transcription cis-regulatory region binding"/>
    <property type="evidence" value="ECO:0007669"/>
    <property type="project" value="TreeGrafter"/>
</dbReference>
<dbReference type="NCBIfam" id="NF045990">
    <property type="entry name" value="TransRegCbbRRhodb"/>
    <property type="match status" value="1"/>
</dbReference>
<keyword evidence="3" id="KW-0238">DNA-binding</keyword>
<evidence type="ECO:0000259" key="7">
    <source>
        <dbReference type="PROSITE" id="PS50931"/>
    </source>
</evidence>
<evidence type="ECO:0000256" key="3">
    <source>
        <dbReference type="ARBA" id="ARBA00023125"/>
    </source>
</evidence>
<keyword evidence="2" id="KW-0805">Transcription regulation</keyword>
<evidence type="ECO:0000313" key="8">
    <source>
        <dbReference type="EMBL" id="MTJ05205.1"/>
    </source>
</evidence>
<dbReference type="SUPFAM" id="SSF46785">
    <property type="entry name" value="Winged helix' DNA-binding domain"/>
    <property type="match status" value="1"/>
</dbReference>
<dbReference type="InterPro" id="IPR036388">
    <property type="entry name" value="WH-like_DNA-bd_sf"/>
</dbReference>
<evidence type="ECO:0000313" key="9">
    <source>
        <dbReference type="Proteomes" id="UP000483078"/>
    </source>
</evidence>
<dbReference type="InterPro" id="IPR036390">
    <property type="entry name" value="WH_DNA-bd_sf"/>
</dbReference>
<dbReference type="PANTHER" id="PTHR30126">
    <property type="entry name" value="HTH-TYPE TRANSCRIPTIONAL REGULATOR"/>
    <property type="match status" value="1"/>
</dbReference>
<dbReference type="InterPro" id="IPR005119">
    <property type="entry name" value="LysR_subst-bd"/>
</dbReference>
<dbReference type="Gene3D" id="1.10.10.10">
    <property type="entry name" value="Winged helix-like DNA-binding domain superfamily/Winged helix DNA-binding domain"/>
    <property type="match status" value="1"/>
</dbReference>
<organism evidence="8 9">
    <name type="scientific">Sediminimonas qiaohouensis</name>
    <dbReference type="NCBI Taxonomy" id="552061"/>
    <lineage>
        <taxon>Bacteria</taxon>
        <taxon>Pseudomonadati</taxon>
        <taxon>Pseudomonadota</taxon>
        <taxon>Alphaproteobacteria</taxon>
        <taxon>Rhodobacterales</taxon>
        <taxon>Roseobacteraceae</taxon>
        <taxon>Sediminimonas</taxon>
    </lineage>
</organism>
<name>A0A7C9HCF9_9RHOB</name>
<protein>
    <recommendedName>
        <fullName evidence="5">HTH-type transcriptional regulator CbbR</fullName>
    </recommendedName>
    <alternativeName>
        <fullName evidence="6">RuBisCO operon transcriptional regulator</fullName>
    </alternativeName>
</protein>
<dbReference type="Proteomes" id="UP000483078">
    <property type="component" value="Unassembled WGS sequence"/>
</dbReference>
<gene>
    <name evidence="8" type="ORF">FH759_11015</name>
</gene>